<name>A0A2S6NI02_RHOGL</name>
<evidence type="ECO:0000313" key="5">
    <source>
        <dbReference type="Proteomes" id="UP000239724"/>
    </source>
</evidence>
<sequence>MLDIIRESRGLTDFKDVADEARSFLSLPQPAEPSRRPNGASARLDAPAGSSEAARRLFAMSQPIKRTAVEAYLRQRGITALHGTDSLRFHPRCYYRPNEHSPTETWPAMIAAITDLSGHLTGAHRTWLDPDGFKEATLGKAPIDTPRRAMGNLLGHAVRFGIASEVLAAGEGIETMLSLRCVLPNMPMVAALSAAHLSAILFPDRLRRLYVARDNDPAGDSAVAMLLDRAASAGIEALVLSPEMSDFNEDLRLLGIDALRAAIRGQIAAQDVARFMELAA</sequence>
<evidence type="ECO:0000259" key="2">
    <source>
        <dbReference type="Pfam" id="PF13362"/>
    </source>
</evidence>
<dbReference type="EMBL" id="NHRY01000125">
    <property type="protein sequence ID" value="PPQ34230.1"/>
    <property type="molecule type" value="Genomic_DNA"/>
</dbReference>
<dbReference type="Proteomes" id="UP000239724">
    <property type="component" value="Unassembled WGS sequence"/>
</dbReference>
<accession>A0A2S6NI02</accession>
<feature type="region of interest" description="Disordered" evidence="1">
    <location>
        <begin position="25"/>
        <end position="47"/>
    </location>
</feature>
<keyword evidence="5" id="KW-1185">Reference proteome</keyword>
<dbReference type="Pfam" id="PF13362">
    <property type="entry name" value="Toprim_3"/>
    <property type="match status" value="1"/>
</dbReference>
<reference evidence="4 5" key="1">
    <citation type="journal article" date="2018" name="Arch. Microbiol.">
        <title>New insights into the metabolic potential of the phototrophic purple bacterium Rhodopila globiformis DSM 161(T) from its draft genome sequence and evidence for a vanadium-dependent nitrogenase.</title>
        <authorList>
            <person name="Imhoff J.F."/>
            <person name="Rahn T."/>
            <person name="Kunzel S."/>
            <person name="Neulinger S.C."/>
        </authorList>
    </citation>
    <scope>NUCLEOTIDE SEQUENCE [LARGE SCALE GENOMIC DNA]</scope>
    <source>
        <strain evidence="4 5">DSM 161</strain>
    </source>
</reference>
<comment type="caution">
    <text evidence="4">The sequence shown here is derived from an EMBL/GenBank/DDBJ whole genome shotgun (WGS) entry which is preliminary data.</text>
</comment>
<protein>
    <submittedName>
        <fullName evidence="4">DNA primase</fullName>
    </submittedName>
</protein>
<evidence type="ECO:0000259" key="3">
    <source>
        <dbReference type="Pfam" id="PF23639"/>
    </source>
</evidence>
<dbReference type="AlphaFoldDB" id="A0A2S6NI02"/>
<dbReference type="Pfam" id="PF23639">
    <property type="entry name" value="DUF7146"/>
    <property type="match status" value="1"/>
</dbReference>
<evidence type="ECO:0000256" key="1">
    <source>
        <dbReference type="SAM" id="MobiDB-lite"/>
    </source>
</evidence>
<dbReference type="InterPro" id="IPR055570">
    <property type="entry name" value="DUF7146"/>
</dbReference>
<evidence type="ECO:0000313" key="4">
    <source>
        <dbReference type="EMBL" id="PPQ34230.1"/>
    </source>
</evidence>
<proteinExistence type="predicted"/>
<gene>
    <name evidence="4" type="ORF">CCS01_12025</name>
</gene>
<dbReference type="InterPro" id="IPR006171">
    <property type="entry name" value="TOPRIM_dom"/>
</dbReference>
<organism evidence="4 5">
    <name type="scientific">Rhodopila globiformis</name>
    <name type="common">Rhodopseudomonas globiformis</name>
    <dbReference type="NCBI Taxonomy" id="1071"/>
    <lineage>
        <taxon>Bacteria</taxon>
        <taxon>Pseudomonadati</taxon>
        <taxon>Pseudomonadota</taxon>
        <taxon>Alphaproteobacteria</taxon>
        <taxon>Acetobacterales</taxon>
        <taxon>Acetobacteraceae</taxon>
        <taxon>Rhodopila</taxon>
    </lineage>
</organism>
<feature type="domain" description="Toprim" evidence="2">
    <location>
        <begin position="167"/>
        <end position="255"/>
    </location>
</feature>
<feature type="domain" description="DUF7146" evidence="3">
    <location>
        <begin position="49"/>
        <end position="160"/>
    </location>
</feature>